<keyword evidence="3" id="KW-1185">Reference proteome</keyword>
<evidence type="ECO:0000259" key="1">
    <source>
        <dbReference type="Pfam" id="PF13482"/>
    </source>
</evidence>
<protein>
    <submittedName>
        <fullName evidence="2">Ribonuclease H-like domain-containing protein</fullName>
    </submittedName>
</protein>
<reference evidence="2 3" key="1">
    <citation type="journal article" date="2021" name="ISME Commun">
        <title>Automated analysis of genomic sequences facilitates high-throughput and comprehensive description of bacteria.</title>
        <authorList>
            <person name="Hitch T.C.A."/>
        </authorList>
    </citation>
    <scope>NUCLEOTIDE SEQUENCE [LARGE SCALE GENOMIC DNA]</scope>
    <source>
        <strain evidence="2 3">Sanger_109</strain>
    </source>
</reference>
<evidence type="ECO:0000313" key="2">
    <source>
        <dbReference type="EMBL" id="MCU6761336.1"/>
    </source>
</evidence>
<gene>
    <name evidence="2" type="ORF">OCV88_03150</name>
</gene>
<dbReference type="RefSeq" id="WP_158424172.1">
    <property type="nucleotide sequence ID" value="NZ_JAOQJQ010000001.1"/>
</dbReference>
<name>A0ABT2THG9_9FIRM</name>
<accession>A0ABT2THG9</accession>
<dbReference type="Pfam" id="PF13482">
    <property type="entry name" value="RNase_H_2"/>
    <property type="match status" value="1"/>
</dbReference>
<dbReference type="Proteomes" id="UP001652442">
    <property type="component" value="Unassembled WGS sequence"/>
</dbReference>
<dbReference type="InterPro" id="IPR038720">
    <property type="entry name" value="YprB_RNase_H-like_dom"/>
</dbReference>
<dbReference type="PANTHER" id="PTHR38462:SF1">
    <property type="entry name" value="YPRB RIBONUCLEASE H-LIKE DOMAIN-CONTAINING PROTEIN"/>
    <property type="match status" value="1"/>
</dbReference>
<comment type="caution">
    <text evidence="2">The sequence shown here is derived from an EMBL/GenBank/DDBJ whole genome shotgun (WGS) entry which is preliminary data.</text>
</comment>
<dbReference type="InterPro" id="IPR012337">
    <property type="entry name" value="RNaseH-like_sf"/>
</dbReference>
<sequence>MKEIITRITLTSDQVSFLPLIPDKTLFADIETTGLSSAKDQIYCIGTSYIETFDTQTSNAITSNTQTLYTKTADYVICQLFAESTEEEPLILQKFLVLLKDRQIETLLTFNGASFDLPFLKKRCESFSLNFNPALFLHIDLYQEARFCQPLLGFTGLKQKQIEAFFHADRKDEYSGKELIEVYRQYLKEPKEELLHLLLLHNLDDMKGMYELLSIRCYLKFLQGNFQIKKAELESDIDYEGNQKLYLTLQLDLYSMLPRNITLIKPDIQILLKKNRGLIRIPVLSAALKYFLKDFKNYYYLPEEDTVIHKSVGQYVDSGYKIPACKENCCLKKEGYFIRLIHAGNLPYFQEHYKSKNFYFDVSDLQPFPGRPFKQKKDLMQNLSAVLSDYLKHLKKLV</sequence>
<organism evidence="2 3">
    <name type="scientific">Brotonthovivens ammoniilytica</name>
    <dbReference type="NCBI Taxonomy" id="2981725"/>
    <lineage>
        <taxon>Bacteria</taxon>
        <taxon>Bacillati</taxon>
        <taxon>Bacillota</taxon>
        <taxon>Clostridia</taxon>
        <taxon>Lachnospirales</taxon>
        <taxon>Lachnospiraceae</taxon>
        <taxon>Brotonthovivens</taxon>
    </lineage>
</organism>
<dbReference type="PANTHER" id="PTHR38462">
    <property type="entry name" value="EXONUCLEASE-LIKE PROTEIN"/>
    <property type="match status" value="1"/>
</dbReference>
<dbReference type="EMBL" id="JAOQJQ010000001">
    <property type="protein sequence ID" value="MCU6761336.1"/>
    <property type="molecule type" value="Genomic_DNA"/>
</dbReference>
<proteinExistence type="predicted"/>
<evidence type="ECO:0000313" key="3">
    <source>
        <dbReference type="Proteomes" id="UP001652442"/>
    </source>
</evidence>
<feature type="domain" description="YprB ribonuclease H-like" evidence="1">
    <location>
        <begin position="26"/>
        <end position="212"/>
    </location>
</feature>
<dbReference type="Gene3D" id="3.30.420.10">
    <property type="entry name" value="Ribonuclease H-like superfamily/Ribonuclease H"/>
    <property type="match status" value="1"/>
</dbReference>
<dbReference type="InterPro" id="IPR036397">
    <property type="entry name" value="RNaseH_sf"/>
</dbReference>
<dbReference type="SUPFAM" id="SSF53098">
    <property type="entry name" value="Ribonuclease H-like"/>
    <property type="match status" value="1"/>
</dbReference>